<protein>
    <submittedName>
        <fullName evidence="2">Uncharacterized protein</fullName>
    </submittedName>
</protein>
<feature type="region of interest" description="Disordered" evidence="1">
    <location>
        <begin position="124"/>
        <end position="197"/>
    </location>
</feature>
<organism evidence="2 3">
    <name type="scientific">Porphyridium purpureum</name>
    <name type="common">Red alga</name>
    <name type="synonym">Porphyridium cruentum</name>
    <dbReference type="NCBI Taxonomy" id="35688"/>
    <lineage>
        <taxon>Eukaryota</taxon>
        <taxon>Rhodophyta</taxon>
        <taxon>Bangiophyceae</taxon>
        <taxon>Porphyridiales</taxon>
        <taxon>Porphyridiaceae</taxon>
        <taxon>Porphyridium</taxon>
    </lineage>
</organism>
<name>A0A5J4Z0U7_PORPP</name>
<feature type="compositionally biased region" description="Basic and acidic residues" evidence="1">
    <location>
        <begin position="284"/>
        <end position="293"/>
    </location>
</feature>
<evidence type="ECO:0000313" key="2">
    <source>
        <dbReference type="EMBL" id="KAA8496584.1"/>
    </source>
</evidence>
<dbReference type="AlphaFoldDB" id="A0A5J4Z0U7"/>
<feature type="compositionally biased region" description="Polar residues" evidence="1">
    <location>
        <begin position="179"/>
        <end position="196"/>
    </location>
</feature>
<dbReference type="Proteomes" id="UP000324585">
    <property type="component" value="Unassembled WGS sequence"/>
</dbReference>
<dbReference type="EMBL" id="VRMN01000002">
    <property type="protein sequence ID" value="KAA8496584.1"/>
    <property type="molecule type" value="Genomic_DNA"/>
</dbReference>
<comment type="caution">
    <text evidence="2">The sequence shown here is derived from an EMBL/GenBank/DDBJ whole genome shotgun (WGS) entry which is preliminary data.</text>
</comment>
<reference evidence="3" key="1">
    <citation type="journal article" date="2019" name="Nat. Commun.">
        <title>Expansion of phycobilisome linker gene families in mesophilic red algae.</title>
        <authorList>
            <person name="Lee J."/>
            <person name="Kim D."/>
            <person name="Bhattacharya D."/>
            <person name="Yoon H.S."/>
        </authorList>
    </citation>
    <scope>NUCLEOTIDE SEQUENCE [LARGE SCALE GENOMIC DNA]</scope>
    <source>
        <strain evidence="3">CCMP 1328</strain>
    </source>
</reference>
<gene>
    <name evidence="2" type="ORF">FVE85_0313</name>
</gene>
<feature type="compositionally biased region" description="Basic and acidic residues" evidence="1">
    <location>
        <begin position="99"/>
        <end position="111"/>
    </location>
</feature>
<evidence type="ECO:0000313" key="3">
    <source>
        <dbReference type="Proteomes" id="UP000324585"/>
    </source>
</evidence>
<feature type="compositionally biased region" description="Polar residues" evidence="1">
    <location>
        <begin position="229"/>
        <end position="249"/>
    </location>
</feature>
<proteinExistence type="predicted"/>
<keyword evidence="3" id="KW-1185">Reference proteome</keyword>
<feature type="region of interest" description="Disordered" evidence="1">
    <location>
        <begin position="217"/>
        <end position="293"/>
    </location>
</feature>
<feature type="compositionally biased region" description="Basic and acidic residues" evidence="1">
    <location>
        <begin position="131"/>
        <end position="140"/>
    </location>
</feature>
<evidence type="ECO:0000256" key="1">
    <source>
        <dbReference type="SAM" id="MobiDB-lite"/>
    </source>
</evidence>
<sequence>MSELSGRISGAQSSPSPGEDFDFGTVISSPTERPRVSGKMPPSMPASGDAVGLVRNGSETLKAGATEKSNSKKGKGLWFAGGSGKIETSPFPAAPGSELDEKGAKVTDKDKSAKMFTGFSRMVRSMTRNAKGSDREDSTKLADVPGEFTDARTSSLESDFAGADGLTSPGQDHAGEAANATSSAPRGNTKSPNNLSIDIDENVSCNVADLGVSNIFRPFSPQESKADENQNVVSPSRETSSACGSSSALTPGLPGSATPAGGFAQAHKHVASASPAGADSDEEHEGKFDDADD</sequence>
<accession>A0A5J4Z0U7</accession>
<feature type="region of interest" description="Disordered" evidence="1">
    <location>
        <begin position="1"/>
        <end position="111"/>
    </location>
</feature>